<feature type="transmembrane region" description="Helical" evidence="12">
    <location>
        <begin position="14"/>
        <end position="36"/>
    </location>
</feature>
<keyword evidence="3 11" id="KW-0963">Cytoplasm</keyword>
<evidence type="ECO:0000256" key="12">
    <source>
        <dbReference type="SAM" id="Phobius"/>
    </source>
</evidence>
<feature type="binding site" evidence="11">
    <location>
        <position position="223"/>
    </location>
    <ligand>
        <name>[4Fe-4S] cluster</name>
        <dbReference type="ChEBI" id="CHEBI:49883"/>
        <label>2</label>
        <note>4Fe-4S-S-AdoMet</note>
    </ligand>
</feature>
<dbReference type="NCBIfam" id="TIGR00089">
    <property type="entry name" value="MiaB/RimO family radical SAM methylthiotransferase"/>
    <property type="match status" value="1"/>
</dbReference>
<dbReference type="InterPro" id="IPR023404">
    <property type="entry name" value="rSAM_horseshoe"/>
</dbReference>
<keyword evidence="7 11" id="KW-0479">Metal-binding</keyword>
<evidence type="ECO:0000256" key="3">
    <source>
        <dbReference type="ARBA" id="ARBA00022490"/>
    </source>
</evidence>
<dbReference type="PANTHER" id="PTHR43020:SF2">
    <property type="entry name" value="MITOCHONDRIAL TRNA METHYLTHIOTRANSFERASE CDK5RAP1"/>
    <property type="match status" value="1"/>
</dbReference>
<comment type="function">
    <text evidence="1 11">Catalyzes the methylthiolation of N6-(dimethylallyl)adenosine (i(6)A), leading to the formation of 2-methylthio-N6-(dimethylallyl)adenosine (ms(2)i(6)A) at position 37 in tRNAs that read codons beginning with uridine.</text>
</comment>
<dbReference type="NCBIfam" id="TIGR01574">
    <property type="entry name" value="miaB-methiolase"/>
    <property type="match status" value="1"/>
</dbReference>
<comment type="catalytic activity">
    <reaction evidence="11">
        <text>N(6)-dimethylallyladenosine(37) in tRNA + (sulfur carrier)-SH + AH2 + 2 S-adenosyl-L-methionine = 2-methylsulfanyl-N(6)-dimethylallyladenosine(37) in tRNA + (sulfur carrier)-H + 5'-deoxyadenosine + L-methionine + A + S-adenosyl-L-homocysteine + 2 H(+)</text>
        <dbReference type="Rhea" id="RHEA:37067"/>
        <dbReference type="Rhea" id="RHEA-COMP:10375"/>
        <dbReference type="Rhea" id="RHEA-COMP:10376"/>
        <dbReference type="Rhea" id="RHEA-COMP:14737"/>
        <dbReference type="Rhea" id="RHEA-COMP:14739"/>
        <dbReference type="ChEBI" id="CHEBI:13193"/>
        <dbReference type="ChEBI" id="CHEBI:15378"/>
        <dbReference type="ChEBI" id="CHEBI:17319"/>
        <dbReference type="ChEBI" id="CHEBI:17499"/>
        <dbReference type="ChEBI" id="CHEBI:29917"/>
        <dbReference type="ChEBI" id="CHEBI:57844"/>
        <dbReference type="ChEBI" id="CHEBI:57856"/>
        <dbReference type="ChEBI" id="CHEBI:59789"/>
        <dbReference type="ChEBI" id="CHEBI:64428"/>
        <dbReference type="ChEBI" id="CHEBI:74415"/>
        <dbReference type="ChEBI" id="CHEBI:74417"/>
        <dbReference type="EC" id="2.8.4.3"/>
    </reaction>
</comment>
<protein>
    <recommendedName>
        <fullName evidence="10 11">tRNA-2-methylthio-N(6)-dimethylallyladenosine synthase</fullName>
        <ecNumber evidence="10 11">2.8.4.3</ecNumber>
    </recommendedName>
    <alternativeName>
        <fullName evidence="11">(Dimethylallyl)adenosine tRNA methylthiotransferase MiaB</fullName>
    </alternativeName>
    <alternativeName>
        <fullName evidence="11">tRNA-i(6)A37 methylthiotransferase</fullName>
    </alternativeName>
</protein>
<organism evidence="16 17">
    <name type="scientific">Bacteroides finegoldii CL09T03C10</name>
    <dbReference type="NCBI Taxonomy" id="997888"/>
    <lineage>
        <taxon>Bacteria</taxon>
        <taxon>Pseudomonadati</taxon>
        <taxon>Bacteroidota</taxon>
        <taxon>Bacteroidia</taxon>
        <taxon>Bacteroidales</taxon>
        <taxon>Bacteroidaceae</taxon>
        <taxon>Bacteroides</taxon>
    </lineage>
</organism>
<dbReference type="SFLD" id="SFLDF00273">
    <property type="entry name" value="(dimethylallyl)adenosine_tRNA"/>
    <property type="match status" value="1"/>
</dbReference>
<keyword evidence="12" id="KW-1133">Transmembrane helix</keyword>
<dbReference type="SFLD" id="SFLDF00413">
    <property type="entry name" value="CDK5RAP1"/>
    <property type="match status" value="1"/>
</dbReference>
<dbReference type="SUPFAM" id="SSF102114">
    <property type="entry name" value="Radical SAM enzymes"/>
    <property type="match status" value="1"/>
</dbReference>
<gene>
    <name evidence="11" type="primary">miaB</name>
    <name evidence="16" type="ORF">HMPREF1057_02158</name>
</gene>
<evidence type="ECO:0000259" key="15">
    <source>
        <dbReference type="PROSITE" id="PS51918"/>
    </source>
</evidence>
<dbReference type="GO" id="GO:0046872">
    <property type="term" value="F:metal ion binding"/>
    <property type="evidence" value="ECO:0007669"/>
    <property type="project" value="UniProtKB-KW"/>
</dbReference>
<evidence type="ECO:0000313" key="16">
    <source>
        <dbReference type="EMBL" id="EKJ90856.1"/>
    </source>
</evidence>
<dbReference type="Gene3D" id="3.80.30.20">
    <property type="entry name" value="tm_1862 like domain"/>
    <property type="match status" value="1"/>
</dbReference>
<dbReference type="Pfam" id="PF00919">
    <property type="entry name" value="UPF0004"/>
    <property type="match status" value="1"/>
</dbReference>
<dbReference type="InterPro" id="IPR006638">
    <property type="entry name" value="Elp3/MiaA/NifB-like_rSAM"/>
</dbReference>
<dbReference type="InterPro" id="IPR002792">
    <property type="entry name" value="TRAM_dom"/>
</dbReference>
<proteinExistence type="inferred from homology"/>
<evidence type="ECO:0000256" key="7">
    <source>
        <dbReference type="ARBA" id="ARBA00022723"/>
    </source>
</evidence>
<reference evidence="16 17" key="1">
    <citation type="submission" date="2012-02" db="EMBL/GenBank/DDBJ databases">
        <title>The Genome Sequence of Bacteroides finegoldii CL09T03C10.</title>
        <authorList>
            <consortium name="The Broad Institute Genome Sequencing Platform"/>
            <person name="Earl A."/>
            <person name="Ward D."/>
            <person name="Feldgarden M."/>
            <person name="Gevers D."/>
            <person name="Zitomersky N.L."/>
            <person name="Coyne M.J."/>
            <person name="Comstock L.E."/>
            <person name="Young S.K."/>
            <person name="Zeng Q."/>
            <person name="Gargeya S."/>
            <person name="Fitzgerald M."/>
            <person name="Haas B."/>
            <person name="Abouelleil A."/>
            <person name="Alvarado L."/>
            <person name="Arachchi H.M."/>
            <person name="Berlin A."/>
            <person name="Chapman S.B."/>
            <person name="Gearin G."/>
            <person name="Goldberg J."/>
            <person name="Griggs A."/>
            <person name="Gujja S."/>
            <person name="Hansen M."/>
            <person name="Heiman D."/>
            <person name="Howarth C."/>
            <person name="Larimer J."/>
            <person name="Lui A."/>
            <person name="MacDonald P.J.P."/>
            <person name="McCowen C."/>
            <person name="Montmayeur A."/>
            <person name="Murphy C."/>
            <person name="Neiman D."/>
            <person name="Pearson M."/>
            <person name="Priest M."/>
            <person name="Roberts A."/>
            <person name="Saif S."/>
            <person name="Shea T."/>
            <person name="Sisk P."/>
            <person name="Stolte C."/>
            <person name="Sykes S."/>
            <person name="Wortman J."/>
            <person name="Nusbaum C."/>
            <person name="Birren B."/>
        </authorList>
    </citation>
    <scope>NUCLEOTIDE SEQUENCE [LARGE SCALE GENOMIC DNA]</scope>
    <source>
        <strain evidence="16 17">CL09T03C10</strain>
    </source>
</reference>
<dbReference type="InterPro" id="IPR038135">
    <property type="entry name" value="Methylthiotransferase_N_sf"/>
</dbReference>
<feature type="binding site" evidence="11">
    <location>
        <position position="115"/>
    </location>
    <ligand>
        <name>[4Fe-4S] cluster</name>
        <dbReference type="ChEBI" id="CHEBI:49883"/>
        <label>1</label>
    </ligand>
</feature>
<accession>K5CM72</accession>
<keyword evidence="12" id="KW-0812">Transmembrane</keyword>
<dbReference type="GO" id="GO:0051539">
    <property type="term" value="F:4 iron, 4 sulfur cluster binding"/>
    <property type="evidence" value="ECO:0007669"/>
    <property type="project" value="UniProtKB-UniRule"/>
</dbReference>
<dbReference type="HOGENOM" id="CLU_018697_2_0_10"/>
<feature type="domain" description="TRAM" evidence="13">
    <location>
        <begin position="445"/>
        <end position="508"/>
    </location>
</feature>
<evidence type="ECO:0000256" key="11">
    <source>
        <dbReference type="HAMAP-Rule" id="MF_01864"/>
    </source>
</evidence>
<keyword evidence="6 11" id="KW-0819">tRNA processing</keyword>
<evidence type="ECO:0000256" key="10">
    <source>
        <dbReference type="ARBA" id="ARBA00033765"/>
    </source>
</evidence>
<dbReference type="FunFam" id="3.40.50.12160:FF:000003">
    <property type="entry name" value="CDK5 regulatory subunit-associated protein 1"/>
    <property type="match status" value="1"/>
</dbReference>
<dbReference type="InterPro" id="IPR006463">
    <property type="entry name" value="MiaB_methiolase"/>
</dbReference>
<evidence type="ECO:0000256" key="8">
    <source>
        <dbReference type="ARBA" id="ARBA00023004"/>
    </source>
</evidence>
<dbReference type="AlphaFoldDB" id="K5CM72"/>
<evidence type="ECO:0000313" key="17">
    <source>
        <dbReference type="Proteomes" id="UP000007995"/>
    </source>
</evidence>
<keyword evidence="2 11" id="KW-0004">4Fe-4S</keyword>
<evidence type="ECO:0000256" key="4">
    <source>
        <dbReference type="ARBA" id="ARBA00022679"/>
    </source>
</evidence>
<comment type="subunit">
    <text evidence="11">Monomer.</text>
</comment>
<dbReference type="SFLD" id="SFLDS00029">
    <property type="entry name" value="Radical_SAM"/>
    <property type="match status" value="2"/>
</dbReference>
<evidence type="ECO:0000256" key="5">
    <source>
        <dbReference type="ARBA" id="ARBA00022691"/>
    </source>
</evidence>
<dbReference type="InterPro" id="IPR058240">
    <property type="entry name" value="rSAM_sf"/>
</dbReference>
<dbReference type="CDD" id="cd01335">
    <property type="entry name" value="Radical_SAM"/>
    <property type="match status" value="1"/>
</dbReference>
<dbReference type="SFLD" id="SFLDG01082">
    <property type="entry name" value="B12-binding_domain_containing"/>
    <property type="match status" value="1"/>
</dbReference>
<dbReference type="InterPro" id="IPR005839">
    <property type="entry name" value="Methylthiotransferase"/>
</dbReference>
<keyword evidence="8 11" id="KW-0408">Iron</keyword>
<feature type="binding site" evidence="11">
    <location>
        <position position="230"/>
    </location>
    <ligand>
        <name>[4Fe-4S] cluster</name>
        <dbReference type="ChEBI" id="CHEBI:49883"/>
        <label>2</label>
        <note>4Fe-4S-S-AdoMet</note>
    </ligand>
</feature>
<keyword evidence="5 11" id="KW-0949">S-adenosyl-L-methionine</keyword>
<comment type="similarity">
    <text evidence="11">Belongs to the methylthiotransferase family. MiaB subfamily.</text>
</comment>
<feature type="domain" description="Radical SAM core" evidence="15">
    <location>
        <begin position="209"/>
        <end position="442"/>
    </location>
</feature>
<keyword evidence="9 11" id="KW-0411">Iron-sulfur</keyword>
<dbReference type="Proteomes" id="UP000007995">
    <property type="component" value="Unassembled WGS sequence"/>
</dbReference>
<evidence type="ECO:0000259" key="13">
    <source>
        <dbReference type="PROSITE" id="PS50926"/>
    </source>
</evidence>
<dbReference type="Gene3D" id="2.40.50.140">
    <property type="entry name" value="Nucleic acid-binding proteins"/>
    <property type="match status" value="1"/>
</dbReference>
<feature type="binding site" evidence="11">
    <location>
        <position position="149"/>
    </location>
    <ligand>
        <name>[4Fe-4S] cluster</name>
        <dbReference type="ChEBI" id="CHEBI:49883"/>
        <label>1</label>
    </ligand>
</feature>
<dbReference type="SMART" id="SM00729">
    <property type="entry name" value="Elp3"/>
    <property type="match status" value="1"/>
</dbReference>
<dbReference type="PROSITE" id="PS51449">
    <property type="entry name" value="MTTASE_N"/>
    <property type="match status" value="1"/>
</dbReference>
<dbReference type="PROSITE" id="PS51918">
    <property type="entry name" value="RADICAL_SAM"/>
    <property type="match status" value="1"/>
</dbReference>
<dbReference type="EMBL" id="AGXW01000008">
    <property type="protein sequence ID" value="EKJ90856.1"/>
    <property type="molecule type" value="Genomic_DNA"/>
</dbReference>
<feature type="binding site" evidence="11">
    <location>
        <position position="79"/>
    </location>
    <ligand>
        <name>[4Fe-4S] cluster</name>
        <dbReference type="ChEBI" id="CHEBI:49883"/>
        <label>1</label>
    </ligand>
</feature>
<feature type="binding site" evidence="11">
    <location>
        <position position="227"/>
    </location>
    <ligand>
        <name>[4Fe-4S] cluster</name>
        <dbReference type="ChEBI" id="CHEBI:49883"/>
        <label>2</label>
        <note>4Fe-4S-S-AdoMet</note>
    </ligand>
</feature>
<dbReference type="FunFam" id="3.80.30.20:FF:000005">
    <property type="entry name" value="tRNA-2-methylthio-N(6)-dimethylallyladenosine synthase"/>
    <property type="match status" value="1"/>
</dbReference>
<dbReference type="PROSITE" id="PS50926">
    <property type="entry name" value="TRAM"/>
    <property type="match status" value="1"/>
</dbReference>
<evidence type="ECO:0000256" key="2">
    <source>
        <dbReference type="ARBA" id="ARBA00022485"/>
    </source>
</evidence>
<evidence type="ECO:0000256" key="9">
    <source>
        <dbReference type="ARBA" id="ARBA00023014"/>
    </source>
</evidence>
<dbReference type="InterPro" id="IPR020612">
    <property type="entry name" value="Methylthiotransferase_CS"/>
</dbReference>
<dbReference type="PROSITE" id="PS01278">
    <property type="entry name" value="MTTASE_RADICAL"/>
    <property type="match status" value="1"/>
</dbReference>
<dbReference type="PANTHER" id="PTHR43020">
    <property type="entry name" value="CDK5 REGULATORY SUBUNIT-ASSOCIATED PROTEIN 1"/>
    <property type="match status" value="1"/>
</dbReference>
<evidence type="ECO:0000259" key="14">
    <source>
        <dbReference type="PROSITE" id="PS51449"/>
    </source>
</evidence>
<evidence type="ECO:0000256" key="1">
    <source>
        <dbReference type="ARBA" id="ARBA00003234"/>
    </source>
</evidence>
<dbReference type="InterPro" id="IPR012340">
    <property type="entry name" value="NA-bd_OB-fold"/>
</dbReference>
<dbReference type="InterPro" id="IPR013848">
    <property type="entry name" value="Methylthiotransferase_N"/>
</dbReference>
<dbReference type="InterPro" id="IPR007197">
    <property type="entry name" value="rSAM"/>
</dbReference>
<dbReference type="Gene3D" id="3.40.50.12160">
    <property type="entry name" value="Methylthiotransferase, N-terminal domain"/>
    <property type="match status" value="1"/>
</dbReference>
<name>K5CM72_9BACE</name>
<feature type="domain" description="MTTase N-terminal" evidence="14">
    <location>
        <begin position="70"/>
        <end position="185"/>
    </location>
</feature>
<dbReference type="Pfam" id="PF01938">
    <property type="entry name" value="TRAM"/>
    <property type="match status" value="1"/>
</dbReference>
<dbReference type="GO" id="GO:0005829">
    <property type="term" value="C:cytosol"/>
    <property type="evidence" value="ECO:0007669"/>
    <property type="project" value="TreeGrafter"/>
</dbReference>
<dbReference type="HAMAP" id="MF_01864">
    <property type="entry name" value="tRNA_metthiotr_MiaB"/>
    <property type="match status" value="1"/>
</dbReference>
<keyword evidence="12" id="KW-0472">Membrane</keyword>
<evidence type="ECO:0000256" key="6">
    <source>
        <dbReference type="ARBA" id="ARBA00022694"/>
    </source>
</evidence>
<sequence length="512" mass="57509">MPRILPENVYSLNINYRLCDLIVSFGVIFALICILLKAKPYLCNRIFNLDLSMNELTGADFKSATADDSKKLFIETYGCQMNVADSEVIASVMQMAGYSVAETLEEADAVFMNTCSIRDNAEQKILNRLEFFHSLKKKKKHLIVGVLGCMAERVKDDLITNHHVDLVVGPDAYLTLPDLIAAVEAGEKAINVELSTTETYRDVIPSRICGNHISGFVSIMRGCNNFCTYCIVPYTRGRERSRDVESILNEVADLVAKGYKEVTLLGQNVNSYRFEKPTGETVTFPMLLRTVAEAAPGVRIRFTTSHPKDMSDETLEVIAQVPNVCKHIHLPVQSGSSRILKLMNRKYTREWYLDRVAAIKRIIPDCGLTTDIFSGFHSETEEDHAMSLSLMEECGYDAAFMFKYSERPGTYASKHLEDNVPEEVKVRRLNEIIALQNRLSAESNQRCIGKTYEVLVEGVSKRSRDQLFGRTEQNRVVVFDRGTHRVGDFVNVRITEASSATLKGVCCNADLS</sequence>
<dbReference type="SFLD" id="SFLDG01061">
    <property type="entry name" value="methylthiotransferase"/>
    <property type="match status" value="2"/>
</dbReference>
<dbReference type="Pfam" id="PF04055">
    <property type="entry name" value="Radical_SAM"/>
    <property type="match status" value="1"/>
</dbReference>
<comment type="cofactor">
    <cofactor evidence="11">
        <name>[4Fe-4S] cluster</name>
        <dbReference type="ChEBI" id="CHEBI:49883"/>
    </cofactor>
    <text evidence="11">Binds 2 [4Fe-4S] clusters. One cluster is coordinated with 3 cysteines and an exchangeable S-adenosyl-L-methionine.</text>
</comment>
<dbReference type="EC" id="2.8.4.3" evidence="10 11"/>
<comment type="subcellular location">
    <subcellularLocation>
        <location evidence="11">Cytoplasm</location>
    </subcellularLocation>
</comment>
<comment type="caution">
    <text evidence="16">The sequence shown here is derived from an EMBL/GenBank/DDBJ whole genome shotgun (WGS) entry which is preliminary data.</text>
</comment>
<dbReference type="GO" id="GO:0035597">
    <property type="term" value="F:tRNA-2-methylthio-N(6)-dimethylallyladenosine(37) synthase activity"/>
    <property type="evidence" value="ECO:0007669"/>
    <property type="project" value="UniProtKB-EC"/>
</dbReference>
<keyword evidence="4 11" id="KW-0808">Transferase</keyword>